<evidence type="ECO:0000313" key="2">
    <source>
        <dbReference type="Proteomes" id="UP000499080"/>
    </source>
</evidence>
<protein>
    <submittedName>
        <fullName evidence="1">Uncharacterized protein</fullName>
    </submittedName>
</protein>
<dbReference type="AlphaFoldDB" id="A0A4Y2WRV3"/>
<dbReference type="EMBL" id="BGPR01064522">
    <property type="protein sequence ID" value="GBO39486.1"/>
    <property type="molecule type" value="Genomic_DNA"/>
</dbReference>
<sequence>MQEKGESLMVQYRGCRSGDPISSIPGDECIPLCSLLCAHYCKPLEAYCHSCSLVISVRSFGTNLYFYPAWKSSLSERPAKKSAKNRLKKSAENLKVFGTYFLLKKCRISEENYVPNTFRSSADFSAVKT</sequence>
<comment type="caution">
    <text evidence="1">The sequence shown here is derived from an EMBL/GenBank/DDBJ whole genome shotgun (WGS) entry which is preliminary data.</text>
</comment>
<name>A0A4Y2WRV3_ARAVE</name>
<organism evidence="1 2">
    <name type="scientific">Araneus ventricosus</name>
    <name type="common">Orbweaver spider</name>
    <name type="synonym">Epeira ventricosa</name>
    <dbReference type="NCBI Taxonomy" id="182803"/>
    <lineage>
        <taxon>Eukaryota</taxon>
        <taxon>Metazoa</taxon>
        <taxon>Ecdysozoa</taxon>
        <taxon>Arthropoda</taxon>
        <taxon>Chelicerata</taxon>
        <taxon>Arachnida</taxon>
        <taxon>Araneae</taxon>
        <taxon>Araneomorphae</taxon>
        <taxon>Entelegynae</taxon>
        <taxon>Araneoidea</taxon>
        <taxon>Araneidae</taxon>
        <taxon>Araneus</taxon>
    </lineage>
</organism>
<keyword evidence="2" id="KW-1185">Reference proteome</keyword>
<proteinExistence type="predicted"/>
<evidence type="ECO:0000313" key="1">
    <source>
        <dbReference type="EMBL" id="GBO39486.1"/>
    </source>
</evidence>
<gene>
    <name evidence="1" type="ORF">AVEN_110460_1</name>
</gene>
<reference evidence="1 2" key="1">
    <citation type="journal article" date="2019" name="Sci. Rep.">
        <title>Orb-weaving spider Araneus ventricosus genome elucidates the spidroin gene catalogue.</title>
        <authorList>
            <person name="Kono N."/>
            <person name="Nakamura H."/>
            <person name="Ohtoshi R."/>
            <person name="Moran D.A.P."/>
            <person name="Shinohara A."/>
            <person name="Yoshida Y."/>
            <person name="Fujiwara M."/>
            <person name="Mori M."/>
            <person name="Tomita M."/>
            <person name="Arakawa K."/>
        </authorList>
    </citation>
    <scope>NUCLEOTIDE SEQUENCE [LARGE SCALE GENOMIC DNA]</scope>
</reference>
<accession>A0A4Y2WRV3</accession>
<dbReference type="Proteomes" id="UP000499080">
    <property type="component" value="Unassembled WGS sequence"/>
</dbReference>